<dbReference type="InterPro" id="IPR047121">
    <property type="entry name" value="YjiB-like"/>
</dbReference>
<dbReference type="InterPro" id="IPR011051">
    <property type="entry name" value="RmlC_Cupin_sf"/>
</dbReference>
<dbReference type="Proteomes" id="UP000199356">
    <property type="component" value="Unassembled WGS sequence"/>
</dbReference>
<sequence length="175" mass="18832">MTDPHPTPPAEPRVEPIRTPFNNGIPNHPRWPALACRGATGGGVDALRTLFAENGWSGIWDWSVYDFHHYHPVNHEVLGVAAGTATLHLGGPDGPQVEVTSGDVLILPAGFGHKRIAASDDFRVVGAYPPGQESPEIVRADDETARAALPRIEALPRPDTDPIHGDGGPIFEHWT</sequence>
<dbReference type="CDD" id="cd02219">
    <property type="entry name" value="cupin_YjlB-like"/>
    <property type="match status" value="1"/>
</dbReference>
<dbReference type="AlphaFoldDB" id="A0A1I5T2X6"/>
<evidence type="ECO:0000256" key="1">
    <source>
        <dbReference type="SAM" id="MobiDB-lite"/>
    </source>
</evidence>
<dbReference type="PANTHER" id="PTHR36448:SF2">
    <property type="entry name" value="CUPIN TYPE-1 DOMAIN-CONTAINING PROTEIN"/>
    <property type="match status" value="1"/>
</dbReference>
<dbReference type="RefSeq" id="WP_177215170.1">
    <property type="nucleotide sequence ID" value="NZ_FOXA01000012.1"/>
</dbReference>
<dbReference type="Gene3D" id="2.60.120.10">
    <property type="entry name" value="Jelly Rolls"/>
    <property type="match status" value="1"/>
</dbReference>
<reference evidence="2 3" key="1">
    <citation type="submission" date="2016-10" db="EMBL/GenBank/DDBJ databases">
        <authorList>
            <person name="de Groot N.N."/>
        </authorList>
    </citation>
    <scope>NUCLEOTIDE SEQUENCE [LARGE SCALE GENOMIC DNA]</scope>
    <source>
        <strain evidence="2 3">DSM 19547</strain>
    </source>
</reference>
<organism evidence="2 3">
    <name type="scientific">Tranquillimonas alkanivorans</name>
    <dbReference type="NCBI Taxonomy" id="441119"/>
    <lineage>
        <taxon>Bacteria</taxon>
        <taxon>Pseudomonadati</taxon>
        <taxon>Pseudomonadota</taxon>
        <taxon>Alphaproteobacteria</taxon>
        <taxon>Rhodobacterales</taxon>
        <taxon>Roseobacteraceae</taxon>
        <taxon>Tranquillimonas</taxon>
    </lineage>
</organism>
<keyword evidence="3" id="KW-1185">Reference proteome</keyword>
<feature type="compositionally biased region" description="Basic and acidic residues" evidence="1">
    <location>
        <begin position="155"/>
        <end position="164"/>
    </location>
</feature>
<dbReference type="PANTHER" id="PTHR36448">
    <property type="entry name" value="BLR7373 PROTEIN"/>
    <property type="match status" value="1"/>
</dbReference>
<dbReference type="InterPro" id="IPR014710">
    <property type="entry name" value="RmlC-like_jellyroll"/>
</dbReference>
<dbReference type="PIRSF" id="PIRSF019307">
    <property type="entry name" value="UCP019307"/>
    <property type="match status" value="1"/>
</dbReference>
<evidence type="ECO:0000313" key="3">
    <source>
        <dbReference type="Proteomes" id="UP000199356"/>
    </source>
</evidence>
<accession>A0A1I5T2X6</accession>
<name>A0A1I5T2X6_9RHOB</name>
<feature type="region of interest" description="Disordered" evidence="1">
    <location>
        <begin position="1"/>
        <end position="20"/>
    </location>
</feature>
<dbReference type="SUPFAM" id="SSF51182">
    <property type="entry name" value="RmlC-like cupins"/>
    <property type="match status" value="1"/>
</dbReference>
<dbReference type="STRING" id="441119.SAMN04488047_11299"/>
<dbReference type="InterPro" id="IPR014500">
    <property type="entry name" value="UCP019307_cupin"/>
</dbReference>
<feature type="compositionally biased region" description="Pro residues" evidence="1">
    <location>
        <begin position="1"/>
        <end position="11"/>
    </location>
</feature>
<evidence type="ECO:0000313" key="2">
    <source>
        <dbReference type="EMBL" id="SFP76826.1"/>
    </source>
</evidence>
<gene>
    <name evidence="2" type="ORF">SAMN04488047_11299</name>
</gene>
<dbReference type="EMBL" id="FOXA01000012">
    <property type="protein sequence ID" value="SFP76826.1"/>
    <property type="molecule type" value="Genomic_DNA"/>
</dbReference>
<proteinExistence type="predicted"/>
<protein>
    <submittedName>
        <fullName evidence="2">Uncharacterized protein YjlB</fullName>
    </submittedName>
</protein>
<feature type="region of interest" description="Disordered" evidence="1">
    <location>
        <begin position="155"/>
        <end position="175"/>
    </location>
</feature>